<dbReference type="Pfam" id="PF13567">
    <property type="entry name" value="DUF4131"/>
    <property type="match status" value="1"/>
</dbReference>
<feature type="transmembrane region" description="Helical" evidence="6">
    <location>
        <begin position="267"/>
        <end position="290"/>
    </location>
</feature>
<feature type="transmembrane region" description="Helical" evidence="6">
    <location>
        <begin position="77"/>
        <end position="95"/>
    </location>
</feature>
<dbReference type="SMART" id="SM00849">
    <property type="entry name" value="Lactamase_B"/>
    <property type="match status" value="1"/>
</dbReference>
<evidence type="ECO:0000256" key="6">
    <source>
        <dbReference type="SAM" id="Phobius"/>
    </source>
</evidence>
<reference evidence="8 9" key="1">
    <citation type="submission" date="2014-12" db="EMBL/GenBank/DDBJ databases">
        <title>Genome sequence of Morococcus cerebrosus.</title>
        <authorList>
            <person name="Shin S.-K."/>
            <person name="Yi H."/>
        </authorList>
    </citation>
    <scope>NUCLEOTIDE SEQUENCE [LARGE SCALE GENOMIC DNA]</scope>
    <source>
        <strain evidence="8 9">CIP 81.93</strain>
    </source>
</reference>
<keyword evidence="3 6" id="KW-0812">Transmembrane</keyword>
<organism evidence="8 9">
    <name type="scientific">Morococcus cerebrosus</name>
    <dbReference type="NCBI Taxonomy" id="1056807"/>
    <lineage>
        <taxon>Bacteria</taxon>
        <taxon>Pseudomonadati</taxon>
        <taxon>Pseudomonadota</taxon>
        <taxon>Betaproteobacteria</taxon>
        <taxon>Neisseriales</taxon>
        <taxon>Neisseriaceae</taxon>
        <taxon>Morococcus</taxon>
    </lineage>
</organism>
<accession>A0A0C1EPR2</accession>
<evidence type="ECO:0000256" key="1">
    <source>
        <dbReference type="ARBA" id="ARBA00004651"/>
    </source>
</evidence>
<dbReference type="Pfam" id="PF03772">
    <property type="entry name" value="Competence"/>
    <property type="match status" value="1"/>
</dbReference>
<dbReference type="AlphaFoldDB" id="A0A0C1EPR2"/>
<dbReference type="InterPro" id="IPR004477">
    <property type="entry name" value="ComEC_N"/>
</dbReference>
<dbReference type="EMBL" id="JUFZ01000026">
    <property type="protein sequence ID" value="KIC10823.1"/>
    <property type="molecule type" value="Genomic_DNA"/>
</dbReference>
<keyword evidence="2" id="KW-1003">Cell membrane</keyword>
<feature type="transmembrane region" description="Helical" evidence="6">
    <location>
        <begin position="396"/>
        <end position="421"/>
    </location>
</feature>
<keyword evidence="5 6" id="KW-0472">Membrane</keyword>
<dbReference type="NCBIfam" id="TIGR00361">
    <property type="entry name" value="ComEC_Rec2"/>
    <property type="match status" value="1"/>
</dbReference>
<dbReference type="InterPro" id="IPR001279">
    <property type="entry name" value="Metallo-B-lactamas"/>
</dbReference>
<evidence type="ECO:0000313" key="8">
    <source>
        <dbReference type="EMBL" id="KIC10823.1"/>
    </source>
</evidence>
<gene>
    <name evidence="8" type="ORF">MCC93_06430</name>
</gene>
<evidence type="ECO:0000256" key="3">
    <source>
        <dbReference type="ARBA" id="ARBA00022692"/>
    </source>
</evidence>
<evidence type="ECO:0000256" key="2">
    <source>
        <dbReference type="ARBA" id="ARBA00022475"/>
    </source>
</evidence>
<protein>
    <submittedName>
        <fullName evidence="8">Competence protein ComA</fullName>
    </submittedName>
</protein>
<comment type="caution">
    <text evidence="8">The sequence shown here is derived from an EMBL/GenBank/DDBJ whole genome shotgun (WGS) entry which is preliminary data.</text>
</comment>
<dbReference type="InterPro" id="IPR035681">
    <property type="entry name" value="ComA-like_MBL"/>
</dbReference>
<dbReference type="GO" id="GO:0030420">
    <property type="term" value="P:establishment of competence for transformation"/>
    <property type="evidence" value="ECO:0007669"/>
    <property type="project" value="InterPro"/>
</dbReference>
<feature type="transmembrane region" description="Helical" evidence="6">
    <location>
        <begin position="478"/>
        <end position="500"/>
    </location>
</feature>
<feature type="transmembrane region" description="Helical" evidence="6">
    <location>
        <begin position="38"/>
        <end position="57"/>
    </location>
</feature>
<dbReference type="InterPro" id="IPR004797">
    <property type="entry name" value="Competence_ComEC/Rec2"/>
</dbReference>
<dbReference type="PATRIC" id="fig|1056807.3.peg.618"/>
<dbReference type="InterPro" id="IPR025405">
    <property type="entry name" value="DUF4131"/>
</dbReference>
<keyword evidence="4 6" id="KW-1133">Transmembrane helix</keyword>
<dbReference type="SUPFAM" id="SSF56281">
    <property type="entry name" value="Metallo-hydrolase/oxidoreductase"/>
    <property type="match status" value="1"/>
</dbReference>
<dbReference type="PANTHER" id="PTHR30619:SF1">
    <property type="entry name" value="RECOMBINATION PROTEIN 2"/>
    <property type="match status" value="1"/>
</dbReference>
<comment type="subcellular location">
    <subcellularLocation>
        <location evidence="1">Cell membrane</location>
        <topology evidence="1">Multi-pass membrane protein</topology>
    </subcellularLocation>
</comment>
<name>A0A0C1EPR2_9NEIS</name>
<feature type="transmembrane region" description="Helical" evidence="6">
    <location>
        <begin position="330"/>
        <end position="352"/>
    </location>
</feature>
<evidence type="ECO:0000256" key="5">
    <source>
        <dbReference type="ARBA" id="ARBA00023136"/>
    </source>
</evidence>
<feature type="transmembrane region" description="Helical" evidence="6">
    <location>
        <begin position="433"/>
        <end position="457"/>
    </location>
</feature>
<dbReference type="GO" id="GO:0005886">
    <property type="term" value="C:plasma membrane"/>
    <property type="evidence" value="ECO:0007669"/>
    <property type="project" value="UniProtKB-SubCell"/>
</dbReference>
<feature type="domain" description="Metallo-beta-lactamase" evidence="7">
    <location>
        <begin position="539"/>
        <end position="717"/>
    </location>
</feature>
<feature type="transmembrane region" description="Helical" evidence="6">
    <location>
        <begin position="364"/>
        <end position="384"/>
    </location>
</feature>
<dbReference type="Gene3D" id="3.60.15.10">
    <property type="entry name" value="Ribonuclease Z/Hydroxyacylglutathione hydrolase-like"/>
    <property type="match status" value="1"/>
</dbReference>
<dbReference type="CDD" id="cd07731">
    <property type="entry name" value="ComA-like_MBL-fold"/>
    <property type="match status" value="1"/>
</dbReference>
<sequence length="775" mass="84316">MRFRFSDDLFHDVCRKFNYYPHLISKLIIKRETVLLKYYGLPFWAVGVIASFALPSVPHWGVWLAAALVLLAASRRFAAAGMMLCVLLGAAYGVFRTEAALSAQWPLNGSSESVLTVEVADMPRGDGRRVQFAAKAWTEDGRQFDLLLSDYQKRDWAVGSRWKVSARLKPVIGEVNLRGPNREAWALANGLDGAGTLGKGRSLVREGGGVGLAVWRDAVSRRWQAVGAGSLDFSDGIGLMRALSIGEQSALRPELWQAFRPLGLTHLVSISGLHVTMVAVLAGWLVKLIFRRLPWIPAKPRVWILAGGAAGALFYALLAGFSVPTQRSVLMLAAFAWAWWRGSLSSGWTAWWQALAVVLLLDPLAVLGVGTWLSFGLVAALIWASAGRLKERGWRLAVRGQWAATVLSVVLLGYIFASLPIISPLVNAAMIPWFSWVLTPLALLGSVLPFAPLQWAAAGLAEYTLRGLVWLAEVSPEFAVAAAPMPLLVLAFTAALLWLLPRGLGLRPWACLVLAGFVFYRPDRLDDGLARITVMDAGQGLSVLVQTRDRNLLFDTGTAQAAQTGIVPSLNAMGVRRLDKLILSHHDSDHDGGLDAVSDIEIGETLAGQPEFYPNAKFCAEAQWQWDGVDFELLRSSENPVGEDNDRSCVLRIVSDGQALLVTGDLGVKGEAGLVERYGSSLYSQVLILGHHGSNTASSGGFLNTVAPKYAVASSGYANAYKHPTPAVQTRVRAHGATLLRTDLSGALVFELDGDEIFKGRLKKDKFYWQKKPFE</sequence>
<dbReference type="NCBIfam" id="TIGR00360">
    <property type="entry name" value="ComEC_N-term"/>
    <property type="match status" value="1"/>
</dbReference>
<dbReference type="PANTHER" id="PTHR30619">
    <property type="entry name" value="DNA INTERNALIZATION/COMPETENCE PROTEIN COMEC/REC2"/>
    <property type="match status" value="1"/>
</dbReference>
<feature type="transmembrane region" description="Helical" evidence="6">
    <location>
        <begin position="302"/>
        <end position="323"/>
    </location>
</feature>
<evidence type="ECO:0000259" key="7">
    <source>
        <dbReference type="SMART" id="SM00849"/>
    </source>
</evidence>
<dbReference type="InterPro" id="IPR052159">
    <property type="entry name" value="Competence_DNA_uptake"/>
</dbReference>
<evidence type="ECO:0000313" key="9">
    <source>
        <dbReference type="Proteomes" id="UP000031390"/>
    </source>
</evidence>
<dbReference type="InterPro" id="IPR036866">
    <property type="entry name" value="RibonucZ/Hydroxyglut_hydro"/>
</dbReference>
<evidence type="ECO:0000256" key="4">
    <source>
        <dbReference type="ARBA" id="ARBA00022989"/>
    </source>
</evidence>
<dbReference type="Proteomes" id="UP000031390">
    <property type="component" value="Unassembled WGS sequence"/>
</dbReference>
<dbReference type="Pfam" id="PF00753">
    <property type="entry name" value="Lactamase_B"/>
    <property type="match status" value="1"/>
</dbReference>
<proteinExistence type="predicted"/>